<protein>
    <submittedName>
        <fullName evidence="2">Uncharacterized protein</fullName>
    </submittedName>
</protein>
<proteinExistence type="predicted"/>
<evidence type="ECO:0000256" key="1">
    <source>
        <dbReference type="SAM" id="MobiDB-lite"/>
    </source>
</evidence>
<dbReference type="Proteomes" id="UP000053477">
    <property type="component" value="Unassembled WGS sequence"/>
</dbReference>
<dbReference type="EMBL" id="KQ086173">
    <property type="protein sequence ID" value="KLO06915.1"/>
    <property type="molecule type" value="Genomic_DNA"/>
</dbReference>
<feature type="compositionally biased region" description="Low complexity" evidence="1">
    <location>
        <begin position="203"/>
        <end position="222"/>
    </location>
</feature>
<gene>
    <name evidence="2" type="ORF">SCHPADRAFT_673723</name>
</gene>
<feature type="compositionally biased region" description="Low complexity" evidence="1">
    <location>
        <begin position="168"/>
        <end position="182"/>
    </location>
</feature>
<feature type="region of interest" description="Disordered" evidence="1">
    <location>
        <begin position="159"/>
        <end position="231"/>
    </location>
</feature>
<keyword evidence="3" id="KW-1185">Reference proteome</keyword>
<evidence type="ECO:0000313" key="2">
    <source>
        <dbReference type="EMBL" id="KLO06915.1"/>
    </source>
</evidence>
<dbReference type="AlphaFoldDB" id="A0A0H2R558"/>
<name>A0A0H2R558_9AGAM</name>
<reference evidence="2 3" key="1">
    <citation type="submission" date="2015-04" db="EMBL/GenBank/DDBJ databases">
        <title>Complete genome sequence of Schizopora paradoxa KUC8140, a cosmopolitan wood degrader in East Asia.</title>
        <authorList>
            <consortium name="DOE Joint Genome Institute"/>
            <person name="Min B."/>
            <person name="Park H."/>
            <person name="Jang Y."/>
            <person name="Kim J.-J."/>
            <person name="Kim K.H."/>
            <person name="Pangilinan J."/>
            <person name="Lipzen A."/>
            <person name="Riley R."/>
            <person name="Grigoriev I.V."/>
            <person name="Spatafora J.W."/>
            <person name="Choi I.-G."/>
        </authorList>
    </citation>
    <scope>NUCLEOTIDE SEQUENCE [LARGE SCALE GENOMIC DNA]</scope>
    <source>
        <strain evidence="2 3">KUC8140</strain>
    </source>
</reference>
<organism evidence="2 3">
    <name type="scientific">Schizopora paradoxa</name>
    <dbReference type="NCBI Taxonomy" id="27342"/>
    <lineage>
        <taxon>Eukaryota</taxon>
        <taxon>Fungi</taxon>
        <taxon>Dikarya</taxon>
        <taxon>Basidiomycota</taxon>
        <taxon>Agaricomycotina</taxon>
        <taxon>Agaricomycetes</taxon>
        <taxon>Hymenochaetales</taxon>
        <taxon>Schizoporaceae</taxon>
        <taxon>Schizopora</taxon>
    </lineage>
</organism>
<feature type="compositionally biased region" description="Polar residues" evidence="1">
    <location>
        <begin position="183"/>
        <end position="192"/>
    </location>
</feature>
<dbReference type="InParanoid" id="A0A0H2R558"/>
<sequence length="282" mass="31303">MVVVCVAYRDASSASAYLDALSMARCILFCLSSGPFLLSARCARWLASPRIVLLLAKHHVHLLTTLPDGTTTHQQTSRPLPALSLVRLIYSYISTTSNSPPLTRRCRASAPTRVSHLRFLIYAHLPIFRLPSSSNHTTSSLVLTRRLPSHLRSARDHSRFVRLPLPSPHHSSTTSTQAPSTSFDNPQLTTPLKLSHRAEPRSRLLLSSSSSSTTLPPYRPTTHQSSFNDHPPRLRDLWATADSIAILDHRSISCHHLYLGSLVLSTRLDFFSSRLDSSTLST</sequence>
<evidence type="ECO:0000313" key="3">
    <source>
        <dbReference type="Proteomes" id="UP000053477"/>
    </source>
</evidence>
<accession>A0A0H2R558</accession>